<feature type="domain" description="C2H2-type" evidence="13">
    <location>
        <begin position="251"/>
        <end position="278"/>
    </location>
</feature>
<feature type="domain" description="C2H2-type" evidence="13">
    <location>
        <begin position="307"/>
        <end position="334"/>
    </location>
</feature>
<dbReference type="InterPro" id="IPR013087">
    <property type="entry name" value="Znf_C2H2_type"/>
</dbReference>
<feature type="domain" description="C2H2-type" evidence="13">
    <location>
        <begin position="224"/>
        <end position="251"/>
    </location>
</feature>
<evidence type="ECO:0000256" key="5">
    <source>
        <dbReference type="ARBA" id="ARBA00022771"/>
    </source>
</evidence>
<evidence type="ECO:0000313" key="15">
    <source>
        <dbReference type="RefSeq" id="XP_007443387.1"/>
    </source>
</evidence>
<evidence type="ECO:0000256" key="10">
    <source>
        <dbReference type="ARBA" id="ARBA00023242"/>
    </source>
</evidence>
<dbReference type="GO" id="GO:0006357">
    <property type="term" value="P:regulation of transcription by RNA polymerase II"/>
    <property type="evidence" value="ECO:0007669"/>
    <property type="project" value="TreeGrafter"/>
</dbReference>
<dbReference type="PANTHER" id="PTHR24404">
    <property type="entry name" value="ZINC FINGER PROTEIN"/>
    <property type="match status" value="1"/>
</dbReference>
<protein>
    <submittedName>
        <fullName evidence="15">Zinc finger protein OZF-like</fullName>
    </submittedName>
</protein>
<dbReference type="SUPFAM" id="SSF57667">
    <property type="entry name" value="beta-beta-alpha zinc fingers"/>
    <property type="match status" value="3"/>
</dbReference>
<feature type="domain" description="C2H2-type" evidence="13">
    <location>
        <begin position="335"/>
        <end position="362"/>
    </location>
</feature>
<dbReference type="KEGG" id="pbi:103061713"/>
<evidence type="ECO:0000256" key="7">
    <source>
        <dbReference type="ARBA" id="ARBA00023015"/>
    </source>
</evidence>
<dbReference type="FunFam" id="3.30.160.60:FF:000056">
    <property type="entry name" value="Zinc finger and SCAN domain-containing 20"/>
    <property type="match status" value="1"/>
</dbReference>
<feature type="region of interest" description="Disordered" evidence="12">
    <location>
        <begin position="1"/>
        <end position="27"/>
    </location>
</feature>
<dbReference type="FunFam" id="3.30.160.60:FF:001480">
    <property type="entry name" value="Si:cabz01071911.3"/>
    <property type="match status" value="1"/>
</dbReference>
<organism evidence="14 15">
    <name type="scientific">Python bivittatus</name>
    <name type="common">Burmese python</name>
    <name type="synonym">Python molurus bivittatus</name>
    <dbReference type="NCBI Taxonomy" id="176946"/>
    <lineage>
        <taxon>Eukaryota</taxon>
        <taxon>Metazoa</taxon>
        <taxon>Chordata</taxon>
        <taxon>Craniata</taxon>
        <taxon>Vertebrata</taxon>
        <taxon>Euteleostomi</taxon>
        <taxon>Lepidosauria</taxon>
        <taxon>Squamata</taxon>
        <taxon>Bifurcata</taxon>
        <taxon>Unidentata</taxon>
        <taxon>Episquamata</taxon>
        <taxon>Toxicofera</taxon>
        <taxon>Serpentes</taxon>
        <taxon>Henophidia</taxon>
        <taxon>Pythonidae</taxon>
        <taxon>Python</taxon>
    </lineage>
</organism>
<evidence type="ECO:0000256" key="3">
    <source>
        <dbReference type="ARBA" id="ARBA00022723"/>
    </source>
</evidence>
<dbReference type="PANTHER" id="PTHR24404:SF114">
    <property type="entry name" value="KLUMPFUSS, ISOFORM B-RELATED"/>
    <property type="match status" value="1"/>
</dbReference>
<keyword evidence="3" id="KW-0479">Metal-binding</keyword>
<proteinExistence type="inferred from homology"/>
<evidence type="ECO:0000256" key="2">
    <source>
        <dbReference type="ARBA" id="ARBA00006991"/>
    </source>
</evidence>
<dbReference type="Pfam" id="PF00096">
    <property type="entry name" value="zf-C2H2"/>
    <property type="match status" value="6"/>
</dbReference>
<evidence type="ECO:0000256" key="6">
    <source>
        <dbReference type="ARBA" id="ARBA00022833"/>
    </source>
</evidence>
<keyword evidence="14" id="KW-1185">Reference proteome</keyword>
<dbReference type="InterPro" id="IPR050589">
    <property type="entry name" value="Ikaros_C2H2-ZF"/>
</dbReference>
<evidence type="ECO:0000256" key="11">
    <source>
        <dbReference type="PROSITE-ProRule" id="PRU00042"/>
    </source>
</evidence>
<evidence type="ECO:0000256" key="4">
    <source>
        <dbReference type="ARBA" id="ARBA00022737"/>
    </source>
</evidence>
<dbReference type="SMART" id="SM00355">
    <property type="entry name" value="ZnF_C2H2"/>
    <property type="match status" value="6"/>
</dbReference>
<dbReference type="GeneID" id="103061713"/>
<dbReference type="InterPro" id="IPR036236">
    <property type="entry name" value="Znf_C2H2_sf"/>
</dbReference>
<evidence type="ECO:0000256" key="12">
    <source>
        <dbReference type="SAM" id="MobiDB-lite"/>
    </source>
</evidence>
<comment type="similarity">
    <text evidence="2">Belongs to the krueppel C2H2-type zinc-finger protein family.</text>
</comment>
<gene>
    <name evidence="15" type="primary">LOC103061713</name>
</gene>
<sequence length="370" mass="42191">MPKTRRQMGSQERDVCENAGSPKMVHNSWGIQIKKEIEMSTEWKLSMGEGLALHLGSLHGDKSPDAAEQKHQPSPKRDSNFPPEFQPDDKPGKVAIRASSLVDASQISIKEEDLEHPVCKRAHHQNPVLRLAQRIKKEADVSGESALEPELGGKVGPPSVLLKSHTTAVFAKHCGVAKGKKNSPIVQEDQKGEKIFACPVCGKEFNQKSNLTRHHKIHTTEGPYKCPKCGESFRMNRQLVRHQRMHLSDPFKCTECGKSFSRRSNLIRHQKIHTREAPYQCPECEKTFNQKTNLFRHRMIHIQMGPCNCTKCGKLFTQRKNLVKHQKLHLSEGAHKCFTCGKQFRLKKYLRRHQKIHNREAPSIHKTQVE</sequence>
<feature type="region of interest" description="Disordered" evidence="12">
    <location>
        <begin position="55"/>
        <end position="92"/>
    </location>
</feature>
<feature type="domain" description="C2H2-type" evidence="13">
    <location>
        <begin position="196"/>
        <end position="223"/>
    </location>
</feature>
<dbReference type="OrthoDB" id="6591996at2759"/>
<evidence type="ECO:0000313" key="14">
    <source>
        <dbReference type="Proteomes" id="UP000695026"/>
    </source>
</evidence>
<accession>A0A9F2RC16</accession>
<dbReference type="Gene3D" id="3.30.160.60">
    <property type="entry name" value="Classic Zinc Finger"/>
    <property type="match status" value="6"/>
</dbReference>
<keyword evidence="7" id="KW-0805">Transcription regulation</keyword>
<dbReference type="OMA" id="IEIHASC"/>
<dbReference type="PROSITE" id="PS00028">
    <property type="entry name" value="ZINC_FINGER_C2H2_1"/>
    <property type="match status" value="6"/>
</dbReference>
<keyword evidence="10" id="KW-0539">Nucleus</keyword>
<dbReference type="FunFam" id="3.30.160.60:FF:000355">
    <property type="entry name" value="zinc finger and SCAN domain-containing protein 20 isoform X1"/>
    <property type="match status" value="1"/>
</dbReference>
<dbReference type="Proteomes" id="UP000695026">
    <property type="component" value="Unplaced"/>
</dbReference>
<dbReference type="GO" id="GO:0000978">
    <property type="term" value="F:RNA polymerase II cis-regulatory region sequence-specific DNA binding"/>
    <property type="evidence" value="ECO:0007669"/>
    <property type="project" value="TreeGrafter"/>
</dbReference>
<feature type="domain" description="C2H2-type" evidence="13">
    <location>
        <begin position="279"/>
        <end position="306"/>
    </location>
</feature>
<dbReference type="GO" id="GO:0005634">
    <property type="term" value="C:nucleus"/>
    <property type="evidence" value="ECO:0007669"/>
    <property type="project" value="UniProtKB-SubCell"/>
</dbReference>
<keyword evidence="5 11" id="KW-0863">Zinc-finger</keyword>
<keyword evidence="6" id="KW-0862">Zinc</keyword>
<reference evidence="15" key="1">
    <citation type="submission" date="2025-08" db="UniProtKB">
        <authorList>
            <consortium name="RefSeq"/>
        </authorList>
    </citation>
    <scope>IDENTIFICATION</scope>
    <source>
        <tissue evidence="15">Liver</tissue>
    </source>
</reference>
<dbReference type="RefSeq" id="XP_007443387.1">
    <property type="nucleotide sequence ID" value="XM_007443325.3"/>
</dbReference>
<evidence type="ECO:0000256" key="1">
    <source>
        <dbReference type="ARBA" id="ARBA00004123"/>
    </source>
</evidence>
<keyword evidence="4" id="KW-0677">Repeat</keyword>
<keyword evidence="9" id="KW-0804">Transcription</keyword>
<dbReference type="FunFam" id="3.30.160.60:FF:000739">
    <property type="entry name" value="Zgc:171418 protein"/>
    <property type="match status" value="1"/>
</dbReference>
<dbReference type="AlphaFoldDB" id="A0A9F2RC16"/>
<keyword evidence="8" id="KW-0238">DNA-binding</keyword>
<evidence type="ECO:0000256" key="9">
    <source>
        <dbReference type="ARBA" id="ARBA00023163"/>
    </source>
</evidence>
<feature type="compositionally biased region" description="Basic and acidic residues" evidence="12">
    <location>
        <begin position="59"/>
        <end position="79"/>
    </location>
</feature>
<name>A0A9F2RC16_PYTBI</name>
<dbReference type="GO" id="GO:0003700">
    <property type="term" value="F:DNA-binding transcription factor activity"/>
    <property type="evidence" value="ECO:0007669"/>
    <property type="project" value="TreeGrafter"/>
</dbReference>
<dbReference type="GO" id="GO:0008270">
    <property type="term" value="F:zinc ion binding"/>
    <property type="evidence" value="ECO:0007669"/>
    <property type="project" value="UniProtKB-KW"/>
</dbReference>
<comment type="subcellular location">
    <subcellularLocation>
        <location evidence="1">Nucleus</location>
    </subcellularLocation>
</comment>
<evidence type="ECO:0000259" key="13">
    <source>
        <dbReference type="PROSITE" id="PS50157"/>
    </source>
</evidence>
<evidence type="ECO:0000256" key="8">
    <source>
        <dbReference type="ARBA" id="ARBA00023125"/>
    </source>
</evidence>
<dbReference type="PROSITE" id="PS50157">
    <property type="entry name" value="ZINC_FINGER_C2H2_2"/>
    <property type="match status" value="6"/>
</dbReference>